<reference evidence="1" key="3">
    <citation type="submission" date="2020-06" db="EMBL/GenBank/DDBJ databases">
        <title>Helianthus annuus Genome sequencing and assembly Release 2.</title>
        <authorList>
            <person name="Gouzy J."/>
            <person name="Langlade N."/>
            <person name="Munos S."/>
        </authorList>
    </citation>
    <scope>NUCLEOTIDE SEQUENCE</scope>
    <source>
        <tissue evidence="1">Leaves</tissue>
    </source>
</reference>
<evidence type="ECO:0000313" key="3">
    <source>
        <dbReference type="Proteomes" id="UP000215914"/>
    </source>
</evidence>
<evidence type="ECO:0000313" key="2">
    <source>
        <dbReference type="EMBL" id="OTG28484.1"/>
    </source>
</evidence>
<accession>A0A251UZB3</accession>
<organism evidence="2 3">
    <name type="scientific">Helianthus annuus</name>
    <name type="common">Common sunflower</name>
    <dbReference type="NCBI Taxonomy" id="4232"/>
    <lineage>
        <taxon>Eukaryota</taxon>
        <taxon>Viridiplantae</taxon>
        <taxon>Streptophyta</taxon>
        <taxon>Embryophyta</taxon>
        <taxon>Tracheophyta</taxon>
        <taxon>Spermatophyta</taxon>
        <taxon>Magnoliopsida</taxon>
        <taxon>eudicotyledons</taxon>
        <taxon>Gunneridae</taxon>
        <taxon>Pentapetalae</taxon>
        <taxon>asterids</taxon>
        <taxon>campanulids</taxon>
        <taxon>Asterales</taxon>
        <taxon>Asteraceae</taxon>
        <taxon>Asteroideae</taxon>
        <taxon>Heliantheae alliance</taxon>
        <taxon>Heliantheae</taxon>
        <taxon>Helianthus</taxon>
    </lineage>
</organism>
<name>A0A251UZB3_HELAN</name>
<keyword evidence="3" id="KW-1185">Reference proteome</keyword>
<evidence type="ECO:0000313" key="1">
    <source>
        <dbReference type="EMBL" id="KAF5810234.1"/>
    </source>
</evidence>
<dbReference type="Gramene" id="mRNA:HanXRQr2_Chr04g0167051">
    <property type="protein sequence ID" value="CDS:HanXRQr2_Chr04g0167051.1"/>
    <property type="gene ID" value="HanXRQr2_Chr04g0167051"/>
</dbReference>
<protein>
    <submittedName>
        <fullName evidence="2">Uncharacterized protein</fullName>
    </submittedName>
</protein>
<reference evidence="2" key="2">
    <citation type="submission" date="2017-02" db="EMBL/GenBank/DDBJ databases">
        <title>Sunflower complete genome.</title>
        <authorList>
            <person name="Langlade N."/>
            <person name="Munos S."/>
        </authorList>
    </citation>
    <scope>NUCLEOTIDE SEQUENCE [LARGE SCALE GENOMIC DNA]</scope>
    <source>
        <tissue evidence="2">Leaves</tissue>
    </source>
</reference>
<reference evidence="1 3" key="1">
    <citation type="journal article" date="2017" name="Nature">
        <title>The sunflower genome provides insights into oil metabolism, flowering and Asterid evolution.</title>
        <authorList>
            <person name="Badouin H."/>
            <person name="Gouzy J."/>
            <person name="Grassa C.J."/>
            <person name="Murat F."/>
            <person name="Staton S.E."/>
            <person name="Cottret L."/>
            <person name="Lelandais-Briere C."/>
            <person name="Owens G.L."/>
            <person name="Carrere S."/>
            <person name="Mayjonade B."/>
            <person name="Legrand L."/>
            <person name="Gill N."/>
            <person name="Kane N.C."/>
            <person name="Bowers J.E."/>
            <person name="Hubner S."/>
            <person name="Bellec A."/>
            <person name="Berard A."/>
            <person name="Berges H."/>
            <person name="Blanchet N."/>
            <person name="Boniface M.C."/>
            <person name="Brunel D."/>
            <person name="Catrice O."/>
            <person name="Chaidir N."/>
            <person name="Claudel C."/>
            <person name="Donnadieu C."/>
            <person name="Faraut T."/>
            <person name="Fievet G."/>
            <person name="Helmstetter N."/>
            <person name="King M."/>
            <person name="Knapp S.J."/>
            <person name="Lai Z."/>
            <person name="Le Paslier M.C."/>
            <person name="Lippi Y."/>
            <person name="Lorenzon L."/>
            <person name="Mandel J.R."/>
            <person name="Marage G."/>
            <person name="Marchand G."/>
            <person name="Marquand E."/>
            <person name="Bret-Mestries E."/>
            <person name="Morien E."/>
            <person name="Nambeesan S."/>
            <person name="Nguyen T."/>
            <person name="Pegot-Espagnet P."/>
            <person name="Pouilly N."/>
            <person name="Raftis F."/>
            <person name="Sallet E."/>
            <person name="Schiex T."/>
            <person name="Thomas J."/>
            <person name="Vandecasteele C."/>
            <person name="Vares D."/>
            <person name="Vear F."/>
            <person name="Vautrin S."/>
            <person name="Crespi M."/>
            <person name="Mangin B."/>
            <person name="Burke J.M."/>
            <person name="Salse J."/>
            <person name="Munos S."/>
            <person name="Vincourt P."/>
            <person name="Rieseberg L.H."/>
            <person name="Langlade N.B."/>
        </authorList>
    </citation>
    <scope>NUCLEOTIDE SEQUENCE [LARGE SCALE GENOMIC DNA]</scope>
    <source>
        <strain evidence="3">cv. SF193</strain>
        <tissue evidence="1">Leaves</tissue>
    </source>
</reference>
<dbReference type="Proteomes" id="UP000215914">
    <property type="component" value="Chromosome 4"/>
</dbReference>
<dbReference type="EMBL" id="CM007893">
    <property type="protein sequence ID" value="OTG28484.1"/>
    <property type="molecule type" value="Genomic_DNA"/>
</dbReference>
<gene>
    <name evidence="2" type="ORF">HannXRQ_Chr04g0111781</name>
    <name evidence="1" type="ORF">HanXRQr2_Chr04g0167051</name>
</gene>
<dbReference type="InParanoid" id="A0A251UZB3"/>
<dbReference type="AlphaFoldDB" id="A0A251UZB3"/>
<dbReference type="EMBL" id="MNCJ02000319">
    <property type="protein sequence ID" value="KAF5810234.1"/>
    <property type="molecule type" value="Genomic_DNA"/>
</dbReference>
<sequence>MMGNYAIYLPHVTSFINKSLPHPTSSSSSFCDYKSSYHQSSSISISSFQFFFTF</sequence>
<proteinExistence type="predicted"/>